<keyword evidence="2" id="KW-0723">Serine/threonine-protein kinase</keyword>
<dbReference type="PROSITE" id="PS50011">
    <property type="entry name" value="PROTEIN_KINASE_DOM"/>
    <property type="match status" value="1"/>
</dbReference>
<dbReference type="Gene3D" id="3.30.200.20">
    <property type="entry name" value="Phosphorylase Kinase, domain 1"/>
    <property type="match status" value="1"/>
</dbReference>
<comment type="similarity">
    <text evidence="1">Belongs to the protein kinase superfamily. CAMK Ser/Thr protein kinase family. CaMK subfamily.</text>
</comment>
<dbReference type="InterPro" id="IPR000719">
    <property type="entry name" value="Prot_kinase_dom"/>
</dbReference>
<name>A0ABQ7AKK8_BRACR</name>
<keyword evidence="5" id="KW-0418">Kinase</keyword>
<feature type="domain" description="Protein kinase" evidence="8">
    <location>
        <begin position="1"/>
        <end position="187"/>
    </location>
</feature>
<dbReference type="EMBL" id="QGKV02002055">
    <property type="protein sequence ID" value="KAF3498123.1"/>
    <property type="molecule type" value="Genomic_DNA"/>
</dbReference>
<dbReference type="SMART" id="SM00220">
    <property type="entry name" value="S_TKc"/>
    <property type="match status" value="1"/>
</dbReference>
<keyword evidence="6" id="KW-0067">ATP-binding</keyword>
<organism evidence="9 10">
    <name type="scientific">Brassica cretica</name>
    <name type="common">Mustard</name>
    <dbReference type="NCBI Taxonomy" id="69181"/>
    <lineage>
        <taxon>Eukaryota</taxon>
        <taxon>Viridiplantae</taxon>
        <taxon>Streptophyta</taxon>
        <taxon>Embryophyta</taxon>
        <taxon>Tracheophyta</taxon>
        <taxon>Spermatophyta</taxon>
        <taxon>Magnoliopsida</taxon>
        <taxon>eudicotyledons</taxon>
        <taxon>Gunneridae</taxon>
        <taxon>Pentapetalae</taxon>
        <taxon>rosids</taxon>
        <taxon>malvids</taxon>
        <taxon>Brassicales</taxon>
        <taxon>Brassicaceae</taxon>
        <taxon>Brassiceae</taxon>
        <taxon>Brassica</taxon>
    </lineage>
</organism>
<protein>
    <recommendedName>
        <fullName evidence="8">Protein kinase domain-containing protein</fullName>
    </recommendedName>
</protein>
<evidence type="ECO:0000259" key="8">
    <source>
        <dbReference type="PROSITE" id="PS50011"/>
    </source>
</evidence>
<sequence length="299" mass="33462">MDFACKTLKKGEETVHREVEIMQHLSGHPLVVALHAVYEESDCFHLVPGDVWLIRWLRKGSVLSSEQLIYSRTLCWLLAIATRCHGSCQTLSGLLGSPAYVAPEVISESYSEKVDVWSAGVLLSGVLPFKGDSLDAIFEAIKKVKLDFNSGVWESVSKPARDLLARMLTRDESARITADEVLRHPWILFYTDRTLKTMCIKSKHKGQAGPPPCLQIRSLMEKTDLNRTDIENKTTSDSFSNAEEEEEDESGVVDVLVVAISNVRISEPMRIRVYSPTNNPIEQQHSSNLTATNTLCRAF</sequence>
<feature type="region of interest" description="Disordered" evidence="7">
    <location>
        <begin position="226"/>
        <end position="247"/>
    </location>
</feature>
<evidence type="ECO:0000256" key="3">
    <source>
        <dbReference type="ARBA" id="ARBA00022679"/>
    </source>
</evidence>
<evidence type="ECO:0000313" key="9">
    <source>
        <dbReference type="EMBL" id="KAF3498123.1"/>
    </source>
</evidence>
<evidence type="ECO:0000256" key="7">
    <source>
        <dbReference type="SAM" id="MobiDB-lite"/>
    </source>
</evidence>
<accession>A0ABQ7AKK8</accession>
<dbReference type="Proteomes" id="UP000266723">
    <property type="component" value="Unassembled WGS sequence"/>
</dbReference>
<reference evidence="9 10" key="1">
    <citation type="journal article" date="2020" name="BMC Genomics">
        <title>Intraspecific diversification of the crop wild relative Brassica cretica Lam. using demographic model selection.</title>
        <authorList>
            <person name="Kioukis A."/>
            <person name="Michalopoulou V.A."/>
            <person name="Briers L."/>
            <person name="Pirintsos S."/>
            <person name="Studholme D.J."/>
            <person name="Pavlidis P."/>
            <person name="Sarris P.F."/>
        </authorList>
    </citation>
    <scope>NUCLEOTIDE SEQUENCE [LARGE SCALE GENOMIC DNA]</scope>
    <source>
        <strain evidence="10">cv. PFS-1207/04</strain>
    </source>
</reference>
<keyword evidence="3" id="KW-0808">Transferase</keyword>
<evidence type="ECO:0000256" key="5">
    <source>
        <dbReference type="ARBA" id="ARBA00022777"/>
    </source>
</evidence>
<dbReference type="Pfam" id="PF00069">
    <property type="entry name" value="Pkinase"/>
    <property type="match status" value="1"/>
</dbReference>
<gene>
    <name evidence="9" type="ORF">DY000_02054816</name>
</gene>
<comment type="caution">
    <text evidence="9">The sequence shown here is derived from an EMBL/GenBank/DDBJ whole genome shotgun (WGS) entry which is preliminary data.</text>
</comment>
<evidence type="ECO:0000256" key="6">
    <source>
        <dbReference type="ARBA" id="ARBA00022840"/>
    </source>
</evidence>
<proteinExistence type="inferred from homology"/>
<evidence type="ECO:0000256" key="4">
    <source>
        <dbReference type="ARBA" id="ARBA00022741"/>
    </source>
</evidence>
<evidence type="ECO:0000256" key="2">
    <source>
        <dbReference type="ARBA" id="ARBA00022527"/>
    </source>
</evidence>
<dbReference type="Gene3D" id="1.10.510.10">
    <property type="entry name" value="Transferase(Phosphotransferase) domain 1"/>
    <property type="match status" value="1"/>
</dbReference>
<evidence type="ECO:0000313" key="10">
    <source>
        <dbReference type="Proteomes" id="UP000266723"/>
    </source>
</evidence>
<dbReference type="InterPro" id="IPR050205">
    <property type="entry name" value="CDPK_Ser/Thr_kinases"/>
</dbReference>
<keyword evidence="4" id="KW-0547">Nucleotide-binding</keyword>
<dbReference type="PANTHER" id="PTHR24349">
    <property type="entry name" value="SERINE/THREONINE-PROTEIN KINASE"/>
    <property type="match status" value="1"/>
</dbReference>
<dbReference type="InterPro" id="IPR011009">
    <property type="entry name" value="Kinase-like_dom_sf"/>
</dbReference>
<evidence type="ECO:0000256" key="1">
    <source>
        <dbReference type="ARBA" id="ARBA00005354"/>
    </source>
</evidence>
<dbReference type="SUPFAM" id="SSF56112">
    <property type="entry name" value="Protein kinase-like (PK-like)"/>
    <property type="match status" value="1"/>
</dbReference>
<keyword evidence="10" id="KW-1185">Reference proteome</keyword>